<evidence type="ECO:0000259" key="8">
    <source>
        <dbReference type="Pfam" id="PF07559"/>
    </source>
</evidence>
<keyword evidence="9" id="KW-0969">Cilium</keyword>
<dbReference type="InterPro" id="IPR020013">
    <property type="entry name" value="Flagellar_FlgE/F/G"/>
</dbReference>
<dbReference type="Pfam" id="PF00460">
    <property type="entry name" value="Flg_bb_rod"/>
    <property type="match status" value="1"/>
</dbReference>
<dbReference type="Gene3D" id="2.60.98.20">
    <property type="entry name" value="Flagellar hook protein FlgE"/>
    <property type="match status" value="1"/>
</dbReference>
<dbReference type="AlphaFoldDB" id="A0A399QYU8"/>
<keyword evidence="9" id="KW-0966">Cell projection</keyword>
<evidence type="ECO:0000256" key="5">
    <source>
        <dbReference type="RuleBase" id="RU362116"/>
    </source>
</evidence>
<dbReference type="InterPro" id="IPR010930">
    <property type="entry name" value="Flg_bb/hook_C_dom"/>
</dbReference>
<dbReference type="Pfam" id="PF07559">
    <property type="entry name" value="FlgE_D2"/>
    <property type="match status" value="1"/>
</dbReference>
<evidence type="ECO:0000256" key="4">
    <source>
        <dbReference type="ARBA" id="ARBA00023143"/>
    </source>
</evidence>
<keyword evidence="4 5" id="KW-0975">Bacterial flagellum</keyword>
<evidence type="ECO:0000259" key="7">
    <source>
        <dbReference type="Pfam" id="PF06429"/>
    </source>
</evidence>
<evidence type="ECO:0000256" key="2">
    <source>
        <dbReference type="ARBA" id="ARBA00009677"/>
    </source>
</evidence>
<dbReference type="OrthoDB" id="8372879at2"/>
<dbReference type="PANTHER" id="PTHR30435">
    <property type="entry name" value="FLAGELLAR PROTEIN"/>
    <property type="match status" value="1"/>
</dbReference>
<evidence type="ECO:0000256" key="3">
    <source>
        <dbReference type="ARBA" id="ARBA00019015"/>
    </source>
</evidence>
<feature type="domain" description="Flagellar basal body rod protein N-terminal" evidence="6">
    <location>
        <begin position="13"/>
        <end position="43"/>
    </location>
</feature>
<dbReference type="InterPro" id="IPR011491">
    <property type="entry name" value="FlgE_D2"/>
</dbReference>
<dbReference type="PROSITE" id="PS00588">
    <property type="entry name" value="FLAGELLA_BB_ROD"/>
    <property type="match status" value="1"/>
</dbReference>
<dbReference type="InterPro" id="IPR037925">
    <property type="entry name" value="FlgE/F/G-like"/>
</dbReference>
<dbReference type="InterPro" id="IPR019776">
    <property type="entry name" value="Flagellar_basal_body_rod_CS"/>
</dbReference>
<organism evidence="9 10">
    <name type="scientific">Henriciella barbarensis</name>
    <dbReference type="NCBI Taxonomy" id="86342"/>
    <lineage>
        <taxon>Bacteria</taxon>
        <taxon>Pseudomonadati</taxon>
        <taxon>Pseudomonadota</taxon>
        <taxon>Alphaproteobacteria</taxon>
        <taxon>Hyphomonadales</taxon>
        <taxon>Hyphomonadaceae</taxon>
        <taxon>Henriciella</taxon>
    </lineage>
</organism>
<dbReference type="GO" id="GO:0005829">
    <property type="term" value="C:cytosol"/>
    <property type="evidence" value="ECO:0007669"/>
    <property type="project" value="TreeGrafter"/>
</dbReference>
<dbReference type="InterPro" id="IPR037058">
    <property type="entry name" value="Falgellar_hook_FlgE_sf"/>
</dbReference>
<dbReference type="Pfam" id="PF06429">
    <property type="entry name" value="Flg_bbr_C"/>
    <property type="match status" value="1"/>
</dbReference>
<feature type="domain" description="Flagellar hook protein FlgE D2" evidence="8">
    <location>
        <begin position="198"/>
        <end position="319"/>
    </location>
</feature>
<keyword evidence="9" id="KW-0282">Flagellum</keyword>
<evidence type="ECO:0000256" key="1">
    <source>
        <dbReference type="ARBA" id="ARBA00004117"/>
    </source>
</evidence>
<dbReference type="PANTHER" id="PTHR30435:SF1">
    <property type="entry name" value="FLAGELLAR HOOK PROTEIN FLGE"/>
    <property type="match status" value="1"/>
</dbReference>
<dbReference type="GO" id="GO:0071978">
    <property type="term" value="P:bacterial-type flagellum-dependent swarming motility"/>
    <property type="evidence" value="ECO:0007669"/>
    <property type="project" value="TreeGrafter"/>
</dbReference>
<dbReference type="Proteomes" id="UP000265431">
    <property type="component" value="Unassembled WGS sequence"/>
</dbReference>
<keyword evidence="10" id="KW-1185">Reference proteome</keyword>
<dbReference type="InterPro" id="IPR001444">
    <property type="entry name" value="Flag_bb_rod_N"/>
</dbReference>
<dbReference type="SUPFAM" id="SSF117143">
    <property type="entry name" value="Flagellar hook protein flgE"/>
    <property type="match status" value="1"/>
</dbReference>
<evidence type="ECO:0000259" key="6">
    <source>
        <dbReference type="Pfam" id="PF00460"/>
    </source>
</evidence>
<sequence length="440" mass="45923">MTKELSMSISSSLNAGVMGLNSNASRLSTISDNIANSSTYGYKRSVADFSSMVINGQASAYSAGGVTVNTFKDIQQTGSLINTGNSTDIAVGGRGLLPVTDGAGVNSLASERELMLLPTGSFYADESGNLRTQSGMFLLGWAVDSDGDIGTVSRNSGANLQPVNISASQYVASPTSRVDLGINLPADATLAGASGQPYDLPIEYFDNIGRAQTLSLSFAPNVPASGATNQWTVQVFDSATSDTTPIAELVMTFTDDVDEGGRIDTVAPATGTVYDEDTGIMTLSLPHGDVDVLVGEPGGTTGITQLSAPFSPTNVTKDGAPIGDLQSVEIDEKGFLQAVYNSGYRRALYQIPVGDVPNMNGLRAKDGQAFSVSAESGNLYLWDAATGPVGDVAGYSLMESTTDIAAELTDLIETQRAYSSNAKIVQTVDEMLQETTNLKR</sequence>
<comment type="caution">
    <text evidence="9">The sequence shown here is derived from an EMBL/GenBank/DDBJ whole genome shotgun (WGS) entry which is preliminary data.</text>
</comment>
<dbReference type="NCBIfam" id="TIGR03506">
    <property type="entry name" value="FlgEFG_subfam"/>
    <property type="match status" value="1"/>
</dbReference>
<evidence type="ECO:0000313" key="10">
    <source>
        <dbReference type="Proteomes" id="UP000265431"/>
    </source>
</evidence>
<comment type="function">
    <text evidence="5">A flexible structure which links the flagellar filament to the drive apparatus in the basal body.</text>
</comment>
<dbReference type="GO" id="GO:0009425">
    <property type="term" value="C:bacterial-type flagellum basal body"/>
    <property type="evidence" value="ECO:0007669"/>
    <property type="project" value="UniProtKB-SubCell"/>
</dbReference>
<protein>
    <recommendedName>
        <fullName evidence="3 5">Flagellar hook protein FlgE</fullName>
    </recommendedName>
</protein>
<comment type="similarity">
    <text evidence="2 5">Belongs to the flagella basal body rod proteins family.</text>
</comment>
<proteinExistence type="inferred from homology"/>
<dbReference type="EMBL" id="QWGB01000005">
    <property type="protein sequence ID" value="RIJ23711.1"/>
    <property type="molecule type" value="Genomic_DNA"/>
</dbReference>
<gene>
    <name evidence="9" type="ORF">D1224_05475</name>
</gene>
<accession>A0A399QYU8</accession>
<feature type="domain" description="Flagellar basal-body/hook protein C-terminal" evidence="7">
    <location>
        <begin position="399"/>
        <end position="438"/>
    </location>
</feature>
<dbReference type="GO" id="GO:0009424">
    <property type="term" value="C:bacterial-type flagellum hook"/>
    <property type="evidence" value="ECO:0007669"/>
    <property type="project" value="TreeGrafter"/>
</dbReference>
<name>A0A399QYU8_9PROT</name>
<comment type="subcellular location">
    <subcellularLocation>
        <location evidence="1 5">Bacterial flagellum basal body</location>
    </subcellularLocation>
</comment>
<reference evidence="9 10" key="1">
    <citation type="submission" date="2018-08" db="EMBL/GenBank/DDBJ databases">
        <title>Henriciella mobilis sp. nov., isolated from seawater.</title>
        <authorList>
            <person name="Cheng H."/>
            <person name="Wu Y.-H."/>
            <person name="Xu X.-W."/>
            <person name="Guo L.-L."/>
        </authorList>
    </citation>
    <scope>NUCLEOTIDE SEQUENCE [LARGE SCALE GENOMIC DNA]</scope>
    <source>
        <strain evidence="9 10">CCUG66934</strain>
    </source>
</reference>
<evidence type="ECO:0000313" key="9">
    <source>
        <dbReference type="EMBL" id="RIJ23711.1"/>
    </source>
</evidence>